<gene>
    <name evidence="1" type="ORF">WMSIL1_LOCUS11750</name>
</gene>
<dbReference type="Proteomes" id="UP000321570">
    <property type="component" value="Unassembled WGS sequence"/>
</dbReference>
<sequence>MADTATTNEMKGHSVIVTIKATHNNLEIVRFPKVTTSFVCKIRKELLNENNGDELATMRKKKEHCQRSADSLLQLLTQNT</sequence>
<evidence type="ECO:0000313" key="2">
    <source>
        <dbReference type="Proteomes" id="UP000321570"/>
    </source>
</evidence>
<name>A0A564Z3M1_HYMDI</name>
<evidence type="ECO:0000313" key="1">
    <source>
        <dbReference type="EMBL" id="VUZ53528.1"/>
    </source>
</evidence>
<keyword evidence="2" id="KW-1185">Reference proteome</keyword>
<dbReference type="AlphaFoldDB" id="A0A564Z3M1"/>
<proteinExistence type="predicted"/>
<dbReference type="EMBL" id="CABIJS010000555">
    <property type="protein sequence ID" value="VUZ53528.1"/>
    <property type="molecule type" value="Genomic_DNA"/>
</dbReference>
<accession>A0A564Z3M1</accession>
<organism evidence="1 2">
    <name type="scientific">Hymenolepis diminuta</name>
    <name type="common">Rat tapeworm</name>
    <dbReference type="NCBI Taxonomy" id="6216"/>
    <lineage>
        <taxon>Eukaryota</taxon>
        <taxon>Metazoa</taxon>
        <taxon>Spiralia</taxon>
        <taxon>Lophotrochozoa</taxon>
        <taxon>Platyhelminthes</taxon>
        <taxon>Cestoda</taxon>
        <taxon>Eucestoda</taxon>
        <taxon>Cyclophyllidea</taxon>
        <taxon>Hymenolepididae</taxon>
        <taxon>Hymenolepis</taxon>
    </lineage>
</organism>
<reference evidence="1 2" key="1">
    <citation type="submission" date="2019-07" db="EMBL/GenBank/DDBJ databases">
        <authorList>
            <person name="Jastrzebski P J."/>
            <person name="Paukszto L."/>
            <person name="Jastrzebski P J."/>
        </authorList>
    </citation>
    <scope>NUCLEOTIDE SEQUENCE [LARGE SCALE GENOMIC DNA]</scope>
    <source>
        <strain evidence="1 2">WMS-il1</strain>
    </source>
</reference>
<protein>
    <submittedName>
        <fullName evidence="1">Uncharacterized protein</fullName>
    </submittedName>
</protein>